<gene>
    <name evidence="4" type="ORF">JAAARDRAFT_296167</name>
</gene>
<evidence type="ECO:0000256" key="1">
    <source>
        <dbReference type="ARBA" id="ARBA00022448"/>
    </source>
</evidence>
<sequence>MAVTCGTPTQAVCQFCSARTADQFLGLNFNIEYSRHWRNLGLMYVYIVCNITAPFLLTYPFHMRTWSVRGFLRSPVVINISSKFGNILMNCIASR</sequence>
<keyword evidence="5" id="KW-1185">Reference proteome</keyword>
<keyword evidence="1" id="KW-0813">Transport</keyword>
<keyword evidence="2" id="KW-0472">Membrane</keyword>
<dbReference type="EMBL" id="KL197721">
    <property type="protein sequence ID" value="KDQ56610.1"/>
    <property type="molecule type" value="Genomic_DNA"/>
</dbReference>
<dbReference type="GO" id="GO:0042626">
    <property type="term" value="F:ATPase-coupled transmembrane transporter activity"/>
    <property type="evidence" value="ECO:0007669"/>
    <property type="project" value="InterPro"/>
</dbReference>
<dbReference type="GO" id="GO:0005524">
    <property type="term" value="F:ATP binding"/>
    <property type="evidence" value="ECO:0007669"/>
    <property type="project" value="InterPro"/>
</dbReference>
<dbReference type="InParanoid" id="A0A067PRZ7"/>
<dbReference type="HOGENOM" id="CLU_2373082_0_0_1"/>
<organism evidence="4 5">
    <name type="scientific">Jaapia argillacea MUCL 33604</name>
    <dbReference type="NCBI Taxonomy" id="933084"/>
    <lineage>
        <taxon>Eukaryota</taxon>
        <taxon>Fungi</taxon>
        <taxon>Dikarya</taxon>
        <taxon>Basidiomycota</taxon>
        <taxon>Agaricomycotina</taxon>
        <taxon>Agaricomycetes</taxon>
        <taxon>Agaricomycetidae</taxon>
        <taxon>Jaapiales</taxon>
        <taxon>Jaapiaceae</taxon>
        <taxon>Jaapia</taxon>
    </lineage>
</organism>
<name>A0A067PRZ7_9AGAM</name>
<dbReference type="OrthoDB" id="2668125at2759"/>
<dbReference type="InterPro" id="IPR010929">
    <property type="entry name" value="PDR_CDR_ABC"/>
</dbReference>
<dbReference type="AlphaFoldDB" id="A0A067PRZ7"/>
<dbReference type="STRING" id="933084.A0A067PRZ7"/>
<reference evidence="5" key="1">
    <citation type="journal article" date="2014" name="Proc. Natl. Acad. Sci. U.S.A.">
        <title>Extensive sampling of basidiomycete genomes demonstrates inadequacy of the white-rot/brown-rot paradigm for wood decay fungi.</title>
        <authorList>
            <person name="Riley R."/>
            <person name="Salamov A.A."/>
            <person name="Brown D.W."/>
            <person name="Nagy L.G."/>
            <person name="Floudas D."/>
            <person name="Held B.W."/>
            <person name="Levasseur A."/>
            <person name="Lombard V."/>
            <person name="Morin E."/>
            <person name="Otillar R."/>
            <person name="Lindquist E.A."/>
            <person name="Sun H."/>
            <person name="LaButti K.M."/>
            <person name="Schmutz J."/>
            <person name="Jabbour D."/>
            <person name="Luo H."/>
            <person name="Baker S.E."/>
            <person name="Pisabarro A.G."/>
            <person name="Walton J.D."/>
            <person name="Blanchette R.A."/>
            <person name="Henrissat B."/>
            <person name="Martin F."/>
            <person name="Cullen D."/>
            <person name="Hibbett D.S."/>
            <person name="Grigoriev I.V."/>
        </authorList>
    </citation>
    <scope>NUCLEOTIDE SEQUENCE [LARGE SCALE GENOMIC DNA]</scope>
    <source>
        <strain evidence="5">MUCL 33604</strain>
    </source>
</reference>
<evidence type="ECO:0000259" key="3">
    <source>
        <dbReference type="Pfam" id="PF06422"/>
    </source>
</evidence>
<evidence type="ECO:0000313" key="4">
    <source>
        <dbReference type="EMBL" id="KDQ56610.1"/>
    </source>
</evidence>
<accession>A0A067PRZ7</accession>
<keyword evidence="2" id="KW-0812">Transmembrane</keyword>
<evidence type="ECO:0000256" key="2">
    <source>
        <dbReference type="SAM" id="Phobius"/>
    </source>
</evidence>
<keyword evidence="2" id="KW-1133">Transmembrane helix</keyword>
<proteinExistence type="predicted"/>
<feature type="domain" description="CDR ABC transporter" evidence="3">
    <location>
        <begin position="21"/>
        <end position="58"/>
    </location>
</feature>
<feature type="transmembrane region" description="Helical" evidence="2">
    <location>
        <begin position="43"/>
        <end position="61"/>
    </location>
</feature>
<dbReference type="GO" id="GO:0016020">
    <property type="term" value="C:membrane"/>
    <property type="evidence" value="ECO:0007669"/>
    <property type="project" value="InterPro"/>
</dbReference>
<dbReference type="Pfam" id="PF06422">
    <property type="entry name" value="PDR_CDR"/>
    <property type="match status" value="1"/>
</dbReference>
<dbReference type="Proteomes" id="UP000027265">
    <property type="component" value="Unassembled WGS sequence"/>
</dbReference>
<evidence type="ECO:0000313" key="5">
    <source>
        <dbReference type="Proteomes" id="UP000027265"/>
    </source>
</evidence>
<protein>
    <recommendedName>
        <fullName evidence="3">CDR ABC transporter domain-containing protein</fullName>
    </recommendedName>
</protein>